<sequence length="145" mass="16454">MNMWNAYVAPVRVMSDLVKCVARATSDVGAFIQSPIRTRQRKMNHVETEEQFKTAIAADQITVASFSAPWCGSCKQMKPKVEALATELSQATFLKLDAEELEELLEEIEVESFPHFRVYKSGELLAEYTGTKFEKVEEFIRANVQ</sequence>
<dbReference type="OrthoDB" id="2121326at2759"/>
<protein>
    <recommendedName>
        <fullName evidence="1">Thioredoxin domain-containing protein</fullName>
    </recommendedName>
</protein>
<dbReference type="EMBL" id="SPLM01000040">
    <property type="protein sequence ID" value="TMW64365.1"/>
    <property type="molecule type" value="Genomic_DNA"/>
</dbReference>
<dbReference type="PROSITE" id="PS00194">
    <property type="entry name" value="THIOREDOXIN_1"/>
    <property type="match status" value="1"/>
</dbReference>
<keyword evidence="3" id="KW-1185">Reference proteome</keyword>
<dbReference type="InterPro" id="IPR013766">
    <property type="entry name" value="Thioredoxin_domain"/>
</dbReference>
<gene>
    <name evidence="2" type="ORF">Poli38472_012987</name>
</gene>
<dbReference type="SUPFAM" id="SSF52833">
    <property type="entry name" value="Thioredoxin-like"/>
    <property type="match status" value="1"/>
</dbReference>
<dbReference type="InterPro" id="IPR036249">
    <property type="entry name" value="Thioredoxin-like_sf"/>
</dbReference>
<dbReference type="CDD" id="cd02947">
    <property type="entry name" value="TRX_family"/>
    <property type="match status" value="1"/>
</dbReference>
<dbReference type="Gene3D" id="3.40.30.10">
    <property type="entry name" value="Glutaredoxin"/>
    <property type="match status" value="1"/>
</dbReference>
<evidence type="ECO:0000313" key="3">
    <source>
        <dbReference type="Proteomes" id="UP000794436"/>
    </source>
</evidence>
<comment type="caution">
    <text evidence="2">The sequence shown here is derived from an EMBL/GenBank/DDBJ whole genome shotgun (WGS) entry which is preliminary data.</text>
</comment>
<evidence type="ECO:0000313" key="2">
    <source>
        <dbReference type="EMBL" id="TMW64365.1"/>
    </source>
</evidence>
<organism evidence="2 3">
    <name type="scientific">Pythium oligandrum</name>
    <name type="common">Mycoparasitic fungus</name>
    <dbReference type="NCBI Taxonomy" id="41045"/>
    <lineage>
        <taxon>Eukaryota</taxon>
        <taxon>Sar</taxon>
        <taxon>Stramenopiles</taxon>
        <taxon>Oomycota</taxon>
        <taxon>Peronosporomycetes</taxon>
        <taxon>Pythiales</taxon>
        <taxon>Pythiaceae</taxon>
        <taxon>Pythium</taxon>
    </lineage>
</organism>
<dbReference type="PANTHER" id="PTHR10438">
    <property type="entry name" value="THIOREDOXIN"/>
    <property type="match status" value="1"/>
</dbReference>
<dbReference type="PANTHER" id="PTHR10438:SF463">
    <property type="entry name" value="THIOREDOXIN"/>
    <property type="match status" value="1"/>
</dbReference>
<dbReference type="Proteomes" id="UP000794436">
    <property type="component" value="Unassembled WGS sequence"/>
</dbReference>
<dbReference type="InterPro" id="IPR017937">
    <property type="entry name" value="Thioredoxin_CS"/>
</dbReference>
<feature type="domain" description="Thioredoxin" evidence="1">
    <location>
        <begin position="22"/>
        <end position="145"/>
    </location>
</feature>
<accession>A0A8K1FHX3</accession>
<dbReference type="AlphaFoldDB" id="A0A8K1FHX3"/>
<name>A0A8K1FHX3_PYTOL</name>
<dbReference type="InterPro" id="IPR050620">
    <property type="entry name" value="Thioredoxin_H-type-like"/>
</dbReference>
<reference evidence="2" key="1">
    <citation type="submission" date="2019-03" db="EMBL/GenBank/DDBJ databases">
        <title>Long read genome sequence of the mycoparasitic Pythium oligandrum ATCC 38472 isolated from sugarbeet rhizosphere.</title>
        <authorList>
            <person name="Gaulin E."/>
        </authorList>
    </citation>
    <scope>NUCLEOTIDE SEQUENCE</scope>
    <source>
        <strain evidence="2">ATCC 38472_TT</strain>
    </source>
</reference>
<dbReference type="Pfam" id="PF00085">
    <property type="entry name" value="Thioredoxin"/>
    <property type="match status" value="1"/>
</dbReference>
<evidence type="ECO:0000259" key="1">
    <source>
        <dbReference type="PROSITE" id="PS51352"/>
    </source>
</evidence>
<dbReference type="PROSITE" id="PS51352">
    <property type="entry name" value="THIOREDOXIN_2"/>
    <property type="match status" value="1"/>
</dbReference>
<proteinExistence type="predicted"/>